<keyword evidence="3" id="KW-1185">Reference proteome</keyword>
<feature type="non-terminal residue" evidence="2">
    <location>
        <position position="1"/>
    </location>
</feature>
<dbReference type="Proteomes" id="UP000799424">
    <property type="component" value="Unassembled WGS sequence"/>
</dbReference>
<accession>A0A6A7A042</accession>
<name>A0A6A7A042_9PLEO</name>
<feature type="compositionally biased region" description="Polar residues" evidence="1">
    <location>
        <begin position="17"/>
        <end position="27"/>
    </location>
</feature>
<evidence type="ECO:0000256" key="1">
    <source>
        <dbReference type="SAM" id="MobiDB-lite"/>
    </source>
</evidence>
<reference evidence="2" key="1">
    <citation type="journal article" date="2020" name="Stud. Mycol.">
        <title>101 Dothideomycetes genomes: a test case for predicting lifestyles and emergence of pathogens.</title>
        <authorList>
            <person name="Haridas S."/>
            <person name="Albert R."/>
            <person name="Binder M."/>
            <person name="Bloem J."/>
            <person name="Labutti K."/>
            <person name="Salamov A."/>
            <person name="Andreopoulos B."/>
            <person name="Baker S."/>
            <person name="Barry K."/>
            <person name="Bills G."/>
            <person name="Bluhm B."/>
            <person name="Cannon C."/>
            <person name="Castanera R."/>
            <person name="Culley D."/>
            <person name="Daum C."/>
            <person name="Ezra D."/>
            <person name="Gonzalez J."/>
            <person name="Henrissat B."/>
            <person name="Kuo A."/>
            <person name="Liang C."/>
            <person name="Lipzen A."/>
            <person name="Lutzoni F."/>
            <person name="Magnuson J."/>
            <person name="Mondo S."/>
            <person name="Nolan M."/>
            <person name="Ohm R."/>
            <person name="Pangilinan J."/>
            <person name="Park H.-J."/>
            <person name="Ramirez L."/>
            <person name="Alfaro M."/>
            <person name="Sun H."/>
            <person name="Tritt A."/>
            <person name="Yoshinaga Y."/>
            <person name="Zwiers L.-H."/>
            <person name="Turgeon B."/>
            <person name="Goodwin S."/>
            <person name="Spatafora J."/>
            <person name="Crous P."/>
            <person name="Grigoriev I."/>
        </authorList>
    </citation>
    <scope>NUCLEOTIDE SEQUENCE</scope>
    <source>
        <strain evidence="2">CBS 113818</strain>
    </source>
</reference>
<evidence type="ECO:0000313" key="3">
    <source>
        <dbReference type="Proteomes" id="UP000799424"/>
    </source>
</evidence>
<gene>
    <name evidence="2" type="ORF">CC86DRAFT_292868</name>
</gene>
<evidence type="ECO:0000313" key="2">
    <source>
        <dbReference type="EMBL" id="KAF2826456.1"/>
    </source>
</evidence>
<organism evidence="2 3">
    <name type="scientific">Ophiobolus disseminans</name>
    <dbReference type="NCBI Taxonomy" id="1469910"/>
    <lineage>
        <taxon>Eukaryota</taxon>
        <taxon>Fungi</taxon>
        <taxon>Dikarya</taxon>
        <taxon>Ascomycota</taxon>
        <taxon>Pezizomycotina</taxon>
        <taxon>Dothideomycetes</taxon>
        <taxon>Pleosporomycetidae</taxon>
        <taxon>Pleosporales</taxon>
        <taxon>Pleosporineae</taxon>
        <taxon>Phaeosphaeriaceae</taxon>
        <taxon>Ophiobolus</taxon>
    </lineage>
</organism>
<feature type="region of interest" description="Disordered" evidence="1">
    <location>
        <begin position="1"/>
        <end position="50"/>
    </location>
</feature>
<dbReference type="EMBL" id="MU006226">
    <property type="protein sequence ID" value="KAF2826456.1"/>
    <property type="molecule type" value="Genomic_DNA"/>
</dbReference>
<protein>
    <submittedName>
        <fullName evidence="2">Uncharacterized protein</fullName>
    </submittedName>
</protein>
<dbReference type="AlphaFoldDB" id="A0A6A7A042"/>
<proteinExistence type="predicted"/>
<sequence>TNMFVAPSEAKRHCRRSASSPQFTASLPSVKPNVDVDGHGSPQWGGPNQP</sequence>